<protein>
    <recommendedName>
        <fullName evidence="2">DUF4177 domain-containing protein</fullName>
    </recommendedName>
</protein>
<dbReference type="AlphaFoldDB" id="B8J307"/>
<dbReference type="HOGENOM" id="CLU_191290_0_0_7"/>
<dbReference type="eggNOG" id="ENOG5033ND6">
    <property type="taxonomic scope" value="Bacteria"/>
</dbReference>
<proteinExistence type="predicted"/>
<dbReference type="KEGG" id="dds:Ddes_0229"/>
<evidence type="ECO:0008006" key="2">
    <source>
        <dbReference type="Google" id="ProtNLM"/>
    </source>
</evidence>
<dbReference type="Pfam" id="PF13783">
    <property type="entry name" value="DUF4177"/>
    <property type="match status" value="1"/>
</dbReference>
<gene>
    <name evidence="1" type="ordered locus">Ddes_0229</name>
</gene>
<dbReference type="InterPro" id="IPR025234">
    <property type="entry name" value="YjzH-like"/>
</dbReference>
<dbReference type="STRING" id="525146.Ddes_0229"/>
<name>B8J307_DESDA</name>
<dbReference type="EMBL" id="CP001358">
    <property type="protein sequence ID" value="ACL48144.1"/>
    <property type="molecule type" value="Genomic_DNA"/>
</dbReference>
<accession>B8J307</accession>
<reference evidence="1" key="1">
    <citation type="submission" date="2009-01" db="EMBL/GenBank/DDBJ databases">
        <title>Complete sequence of Desulfovibrio desulfuricans subsp. desulfuricans str. ATCC 27774.</title>
        <authorList>
            <consortium name="US DOE Joint Genome Institute"/>
            <person name="Lucas S."/>
            <person name="Copeland A."/>
            <person name="Lapidus A."/>
            <person name="Glavina del Rio T."/>
            <person name="Tice H."/>
            <person name="Bruce D."/>
            <person name="Goodwin L."/>
            <person name="Pitluck S."/>
            <person name="Sims D."/>
            <person name="Lu M."/>
            <person name="Kiss H."/>
            <person name="Meineke L."/>
            <person name="Brettin T."/>
            <person name="Detter J.C."/>
            <person name="Han C."/>
            <person name="Larimer F."/>
            <person name="Land M."/>
            <person name="Hauser L."/>
            <person name="Kyrpides N."/>
            <person name="Ovchinnikova G."/>
            <person name="Hazen T.C."/>
        </authorList>
    </citation>
    <scope>NUCLEOTIDE SEQUENCE [LARGE SCALE GENOMIC DNA]</scope>
    <source>
        <strain evidence="1">ATCC 27774</strain>
    </source>
</reference>
<organism evidence="1">
    <name type="scientific">Desulfovibrio desulfuricans (strain ATCC 27774 / DSM 6949 / MB)</name>
    <dbReference type="NCBI Taxonomy" id="525146"/>
    <lineage>
        <taxon>Bacteria</taxon>
        <taxon>Pseudomonadati</taxon>
        <taxon>Thermodesulfobacteriota</taxon>
        <taxon>Desulfovibrionia</taxon>
        <taxon>Desulfovibrionales</taxon>
        <taxon>Desulfovibrionaceae</taxon>
        <taxon>Desulfovibrio</taxon>
    </lineage>
</organism>
<sequence>MDYEYKTVPAPMVLSIKTEKEAEQAIYNFGNMINREAGDGWEFHSMETITTEEAPGCFSGGKATTRHYNMLIFKREKPTSGE</sequence>
<evidence type="ECO:0000313" key="1">
    <source>
        <dbReference type="EMBL" id="ACL48144.1"/>
    </source>
</evidence>